<dbReference type="InterPro" id="IPR008922">
    <property type="entry name" value="Di-copper_centre_dom_sf"/>
</dbReference>
<dbReference type="SUPFAM" id="SSF48056">
    <property type="entry name" value="Di-copper centre-containing domain"/>
    <property type="match status" value="1"/>
</dbReference>
<evidence type="ECO:0000256" key="1">
    <source>
        <dbReference type="SAM" id="SignalP"/>
    </source>
</evidence>
<sequence length="237" mass="26197">MILAKFALLLAGHLGCSRRAVRGRDMHHDIAATSLPTLSDEDKLSYIDAELCLMGKKATLRLNGTKNKFEELQAAHQIQAGIAAFLPFHRLLMHAHDNLIREECGYEGTQPCWDESREAGDFTTSDVFDPVLGFGGDGVGDTGCIVDGPFAEYTNSLGPGYWITDHCITRFMSNNASSSAAQEFLDVCYKKETFVDMIDGVVSSGDLIIYLHHTWLEKVFWNWQALDLPACLTEMGG</sequence>
<accession>A0AAE8MN78</accession>
<keyword evidence="4" id="KW-1185">Reference proteome</keyword>
<reference evidence="3" key="1">
    <citation type="submission" date="2018-03" db="EMBL/GenBank/DDBJ databases">
        <authorList>
            <person name="Guldener U."/>
        </authorList>
    </citation>
    <scope>NUCLEOTIDE SEQUENCE</scope>
</reference>
<comment type="caution">
    <text evidence="3">The sequence shown here is derived from an EMBL/GenBank/DDBJ whole genome shotgun (WGS) entry which is preliminary data.</text>
</comment>
<dbReference type="EMBL" id="ONZQ02000001">
    <property type="protein sequence ID" value="SPN96518.1"/>
    <property type="molecule type" value="Genomic_DNA"/>
</dbReference>
<name>A0AAE8MN78_9PEZI</name>
<evidence type="ECO:0000313" key="4">
    <source>
        <dbReference type="Proteomes" id="UP001187682"/>
    </source>
</evidence>
<feature type="signal peptide" evidence="1">
    <location>
        <begin position="1"/>
        <end position="23"/>
    </location>
</feature>
<gene>
    <name evidence="3" type="ORF">DNG_00044</name>
</gene>
<feature type="domain" description="Tyrosinase copper-binding" evidence="2">
    <location>
        <begin position="79"/>
        <end position="169"/>
    </location>
</feature>
<dbReference type="Gene3D" id="1.10.1280.10">
    <property type="entry name" value="Di-copper center containing domain from catechol oxidase"/>
    <property type="match status" value="1"/>
</dbReference>
<dbReference type="Pfam" id="PF00264">
    <property type="entry name" value="Tyrosinase"/>
    <property type="match status" value="1"/>
</dbReference>
<dbReference type="GO" id="GO:0016491">
    <property type="term" value="F:oxidoreductase activity"/>
    <property type="evidence" value="ECO:0007669"/>
    <property type="project" value="InterPro"/>
</dbReference>
<evidence type="ECO:0000313" key="3">
    <source>
        <dbReference type="EMBL" id="SPN96518.1"/>
    </source>
</evidence>
<proteinExistence type="predicted"/>
<evidence type="ECO:0000259" key="2">
    <source>
        <dbReference type="Pfam" id="PF00264"/>
    </source>
</evidence>
<protein>
    <recommendedName>
        <fullName evidence="2">Tyrosinase copper-binding domain-containing protein</fullName>
    </recommendedName>
</protein>
<dbReference type="AlphaFoldDB" id="A0AAE8MN78"/>
<dbReference type="InterPro" id="IPR002227">
    <property type="entry name" value="Tyrosinase_Cu-bd"/>
</dbReference>
<feature type="chain" id="PRO_5042281184" description="Tyrosinase copper-binding domain-containing protein" evidence="1">
    <location>
        <begin position="24"/>
        <end position="237"/>
    </location>
</feature>
<keyword evidence="1" id="KW-0732">Signal</keyword>
<dbReference type="Proteomes" id="UP001187682">
    <property type="component" value="Unassembled WGS sequence"/>
</dbReference>
<organism evidence="3 4">
    <name type="scientific">Cephalotrichum gorgonifer</name>
    <dbReference type="NCBI Taxonomy" id="2041049"/>
    <lineage>
        <taxon>Eukaryota</taxon>
        <taxon>Fungi</taxon>
        <taxon>Dikarya</taxon>
        <taxon>Ascomycota</taxon>
        <taxon>Pezizomycotina</taxon>
        <taxon>Sordariomycetes</taxon>
        <taxon>Hypocreomycetidae</taxon>
        <taxon>Microascales</taxon>
        <taxon>Microascaceae</taxon>
        <taxon>Cephalotrichum</taxon>
    </lineage>
</organism>